<feature type="region of interest" description="Disordered" evidence="2">
    <location>
        <begin position="864"/>
        <end position="906"/>
    </location>
</feature>
<keyword evidence="4" id="KW-1185">Reference proteome</keyword>
<feature type="compositionally biased region" description="Gly residues" evidence="2">
    <location>
        <begin position="322"/>
        <end position="339"/>
    </location>
</feature>
<keyword evidence="1" id="KW-0175">Coiled coil</keyword>
<feature type="coiled-coil region" evidence="1">
    <location>
        <begin position="585"/>
        <end position="626"/>
    </location>
</feature>
<accession>A0ABW2YHE3</accession>
<feature type="compositionally biased region" description="Basic and acidic residues" evidence="2">
    <location>
        <begin position="261"/>
        <end position="270"/>
    </location>
</feature>
<dbReference type="RefSeq" id="WP_386826399.1">
    <property type="nucleotide sequence ID" value="NZ_JBHTIF010000006.1"/>
</dbReference>
<sequence length="906" mass="98452">MASPNDPQDFVVPRTLASAGLPRRVRRILERTLALYSEELERNLVATVTEFEEELFRLAERSGTTRGGSMFDHMQTLRVVRLNRHDLVPRFMLALESGLASIRTPQHLMPVRTVVPTATPLNFRNLSLVDESVMDEGAVLHAIASRQESRTNLTLHLLGQRFGVLGAMPAFDSERNPVGPQALCRAIRHAAEVLQLEHDARLLFYRTFDRRVMGHCQTLFEKLEALLIGEGVLPGLSYVPMRTRATSGTDAEPSGATSEARPADAMRAPRAEALAGAGAPVGRDAPALSAAGGQGGDGQGATWSTPGGMSGGMGAIDAGRASGSGSGPGRAGQGVGGQSHGRRDPGRPDHGAAAGGLIGAWGDEAADPATAFGEDASHEHAAHDPHRPHTAWIGQPMGAVPVDEQKSFNELQKLLTQRRAEQQRLDPVPPGQRSEQPMPTADLLQGLGRLDAETAAGGASMSVADLKNSLLAQARQRYGKAVSLSPADNDTFDLLGLLYNHLQQEMRADAPAAALIKRMQVTLLRVALQDRAFFVRPNHPARQLLSNVSDTAAKWLADDDFDPALLKPLQEAVTHAVKQYDGAKLDAFEQSNKQLQAHIDAQVRRAETLERRHVEAARGKEKLEAAKLRVEQTLAAQIGERPLPKFSRALLNQAWADVLTLTCLRHGEGSEEWNRQLDATRQIVEACTGQTAAGENAALKTHVEAALKQVGYHDEEADAIAQRLSSSVREDEDGESRTELTMKLRARVRLGEDAQKTRKPDLPPRTPHEEACHEQLRLLPFGTWIEFVTNQQGDVVRRRMSWHSSVTGNALFVNQRGQRVGEHSLDSLARMMARDQIRVVTAQRARLLDRAWNAALSALRSLAGRRDDSEDHDDIAVRSAPAAPLDDAGHDDTAIRSTPASRDPAA</sequence>
<feature type="compositionally biased region" description="Low complexity" evidence="2">
    <location>
        <begin position="271"/>
        <end position="282"/>
    </location>
</feature>
<evidence type="ECO:0000256" key="1">
    <source>
        <dbReference type="SAM" id="Coils"/>
    </source>
</evidence>
<organism evidence="3 4">
    <name type="scientific">Lysobacter brunescens</name>
    <dbReference type="NCBI Taxonomy" id="262323"/>
    <lineage>
        <taxon>Bacteria</taxon>
        <taxon>Pseudomonadati</taxon>
        <taxon>Pseudomonadota</taxon>
        <taxon>Gammaproteobacteria</taxon>
        <taxon>Lysobacterales</taxon>
        <taxon>Lysobacteraceae</taxon>
        <taxon>Lysobacter</taxon>
    </lineage>
</organism>
<reference evidence="4" key="1">
    <citation type="journal article" date="2019" name="Int. J. Syst. Evol. Microbiol.">
        <title>The Global Catalogue of Microorganisms (GCM) 10K type strain sequencing project: providing services to taxonomists for standard genome sequencing and annotation.</title>
        <authorList>
            <consortium name="The Broad Institute Genomics Platform"/>
            <consortium name="The Broad Institute Genome Sequencing Center for Infectious Disease"/>
            <person name="Wu L."/>
            <person name="Ma J."/>
        </authorList>
    </citation>
    <scope>NUCLEOTIDE SEQUENCE [LARGE SCALE GENOMIC DNA]</scope>
    <source>
        <strain evidence="4">CCUG 55585</strain>
    </source>
</reference>
<evidence type="ECO:0000313" key="3">
    <source>
        <dbReference type="EMBL" id="MFD0727593.1"/>
    </source>
</evidence>
<feature type="compositionally biased region" description="Basic and acidic residues" evidence="2">
    <location>
        <begin position="341"/>
        <end position="350"/>
    </location>
</feature>
<comment type="caution">
    <text evidence="3">The sequence shown here is derived from an EMBL/GenBank/DDBJ whole genome shotgun (WGS) entry which is preliminary data.</text>
</comment>
<dbReference type="InterPro" id="IPR012434">
    <property type="entry name" value="DUF1631"/>
</dbReference>
<evidence type="ECO:0000256" key="2">
    <source>
        <dbReference type="SAM" id="MobiDB-lite"/>
    </source>
</evidence>
<proteinExistence type="predicted"/>
<evidence type="ECO:0000313" key="4">
    <source>
        <dbReference type="Proteomes" id="UP001597110"/>
    </source>
</evidence>
<dbReference type="Pfam" id="PF07793">
    <property type="entry name" value="DUF1631"/>
    <property type="match status" value="2"/>
</dbReference>
<protein>
    <submittedName>
        <fullName evidence="3">DUF1631 family protein</fullName>
    </submittedName>
</protein>
<name>A0ABW2YHE3_9GAMM</name>
<feature type="region of interest" description="Disordered" evidence="2">
    <location>
        <begin position="419"/>
        <end position="439"/>
    </location>
</feature>
<dbReference type="Proteomes" id="UP001597110">
    <property type="component" value="Unassembled WGS sequence"/>
</dbReference>
<dbReference type="EMBL" id="JBHTIF010000006">
    <property type="protein sequence ID" value="MFD0727593.1"/>
    <property type="molecule type" value="Genomic_DNA"/>
</dbReference>
<feature type="region of interest" description="Disordered" evidence="2">
    <location>
        <begin position="244"/>
        <end position="357"/>
    </location>
</feature>
<gene>
    <name evidence="3" type="ORF">ACFQ0E_18530</name>
</gene>